<dbReference type="InterPro" id="IPR041128">
    <property type="entry name" value="Arg_decarbox_C"/>
</dbReference>
<keyword evidence="7 13" id="KW-0460">Magnesium</keyword>
<comment type="catalytic activity">
    <reaction evidence="12 13">
        <text>L-arginine + H(+) = agmatine + CO2</text>
        <dbReference type="Rhea" id="RHEA:17641"/>
        <dbReference type="ChEBI" id="CHEBI:15378"/>
        <dbReference type="ChEBI" id="CHEBI:16526"/>
        <dbReference type="ChEBI" id="CHEBI:32682"/>
        <dbReference type="ChEBI" id="CHEBI:58145"/>
        <dbReference type="EC" id="4.1.1.19"/>
    </reaction>
</comment>
<dbReference type="Pfam" id="PF02784">
    <property type="entry name" value="Orn_Arg_deC_N"/>
    <property type="match status" value="1"/>
</dbReference>
<keyword evidence="5 13" id="KW-0479">Metal-binding</keyword>
<dbReference type="InterPro" id="IPR022644">
    <property type="entry name" value="De-COase2_N"/>
</dbReference>
<dbReference type="EC" id="4.1.1.19" evidence="13"/>
<keyword evidence="11 13" id="KW-0456">Lyase</keyword>
<evidence type="ECO:0000256" key="2">
    <source>
        <dbReference type="ARBA" id="ARBA00001946"/>
    </source>
</evidence>
<reference evidence="21" key="1">
    <citation type="submission" date="2022-12" db="EMBL/GenBank/DDBJ databases">
        <title>Polyphasic identification of a Novel Hot-Spring Cyanobacterium Ocullathermofonsia sinensis gen nov. sp. nov. and Genomic Insights on its Adaptations to the Thermal Habitat.</title>
        <authorList>
            <person name="Daroch M."/>
            <person name="Tang J."/>
            <person name="Jiang Y."/>
        </authorList>
    </citation>
    <scope>NUCLEOTIDE SEQUENCE</scope>
    <source>
        <strain evidence="21">PKUAC-SCTA174</strain>
    </source>
</reference>
<organism evidence="21 22">
    <name type="scientific">Thermocoleostomius sinensis A174</name>
    <dbReference type="NCBI Taxonomy" id="2016057"/>
    <lineage>
        <taxon>Bacteria</taxon>
        <taxon>Bacillati</taxon>
        <taxon>Cyanobacteriota</taxon>
        <taxon>Cyanophyceae</taxon>
        <taxon>Oculatellales</taxon>
        <taxon>Oculatellaceae</taxon>
        <taxon>Thermocoleostomius</taxon>
    </lineage>
</organism>
<evidence type="ECO:0000256" key="15">
    <source>
        <dbReference type="PIRSR" id="PIRSR600183-50"/>
    </source>
</evidence>
<dbReference type="Gene3D" id="1.10.287.3440">
    <property type="match status" value="1"/>
</dbReference>
<dbReference type="InterPro" id="IPR002985">
    <property type="entry name" value="Arg_decrbxlase"/>
</dbReference>
<dbReference type="RefSeq" id="WP_268609517.1">
    <property type="nucleotide sequence ID" value="NZ_CP113797.1"/>
</dbReference>
<dbReference type="Pfam" id="PF17944">
    <property type="entry name" value="Arg_decarbox_C"/>
    <property type="match status" value="1"/>
</dbReference>
<dbReference type="Gene3D" id="1.20.58.930">
    <property type="match status" value="1"/>
</dbReference>
<dbReference type="CDD" id="cd06830">
    <property type="entry name" value="PLPDE_III_ADC"/>
    <property type="match status" value="1"/>
</dbReference>
<comment type="similarity">
    <text evidence="4 13">Belongs to the Orn/Lys/Arg decarboxylase class-II family. SpeA subfamily.</text>
</comment>
<keyword evidence="16" id="KW-0175">Coiled coil</keyword>
<dbReference type="GO" id="GO:0046872">
    <property type="term" value="F:metal ion binding"/>
    <property type="evidence" value="ECO:0007669"/>
    <property type="project" value="UniProtKB-KW"/>
</dbReference>
<evidence type="ECO:0000256" key="5">
    <source>
        <dbReference type="ARBA" id="ARBA00022723"/>
    </source>
</evidence>
<sequence length="680" mass="76367">MTEPTNQSEKQSQSLTRSVSQAELQNGPQATWTIEDSEELYRINGWGEPYFSINAAGHVTVSPMGDRGGSLDLYELTNALKQRNLGLPLLIRFSDILEDRIERLNACFSRAIARYSYAGDYRGVFPVKCNQQRHLIEDLVRFGKPHQFGLEAGSKPELMIALALLDTPGSLLICNGYKDQEYIETAMLARRLGHTPIIVLEQIEEVELVIEASRKLNIEPILGVRAKLSAKGIGRWGTSAGDRAKFGLTIPEIIRAVEQLRSTDMLNSLQLLHFHIGSQISSISVIKDAIREAGQIYGELVKLGANMNYLDVGGGLGVDYDGSKTNFYASKNYSMQNYANDVVAAMKDACQQRGIAVPTLVSESGRAIASHQSVLVFDVLGTSDVISEIPELPADDDPLVLRNLYETYQSISVDNYQEAYHDATQFKEEAVSMFGFGYISLTDRARVERLYWACCRKILEIARQQDYVPDDLEDLEKIMASIYYVNFSVFQSAPDAWAIDQLFPIMPIHRLNEEPTCRGTLADLTCDSDGKIDQFIDLRDVKYVLELHPLKKNLPAEDGQFATGADSASHSQSTHEPYYLGMFLSGAYQEIMGNLHNLFGDTNTVHIKLTPKGYQIEHVVKGDTMREVLGYVQYDAEDLIENIRRRSEQALQEHQITLEESQLLLQNYERSLSRYTYLSS</sequence>
<keyword evidence="10 13" id="KW-0620">Polyamine biosynthesis</keyword>
<comment type="pathway">
    <text evidence="13">Amine and polyamine biosynthesis; agmatine biosynthesis; agmatine from L-arginine: step 1/1.</text>
</comment>
<dbReference type="Gene3D" id="3.20.20.10">
    <property type="entry name" value="Alanine racemase"/>
    <property type="match status" value="1"/>
</dbReference>
<feature type="modified residue" description="N6-(pyridoxal phosphate)lysine" evidence="13 14">
    <location>
        <position position="128"/>
    </location>
</feature>
<dbReference type="AlphaFoldDB" id="A0A9E8ZE69"/>
<dbReference type="InterPro" id="IPR009006">
    <property type="entry name" value="Ala_racemase/Decarboxylase_C"/>
</dbReference>
<dbReference type="PROSITE" id="PS00878">
    <property type="entry name" value="ODR_DC_2_1"/>
    <property type="match status" value="1"/>
</dbReference>
<dbReference type="GO" id="GO:0008792">
    <property type="term" value="F:arginine decarboxylase activity"/>
    <property type="evidence" value="ECO:0007669"/>
    <property type="project" value="UniProtKB-UniRule"/>
</dbReference>
<evidence type="ECO:0000313" key="22">
    <source>
        <dbReference type="Proteomes" id="UP001163152"/>
    </source>
</evidence>
<dbReference type="InterPro" id="IPR022653">
    <property type="entry name" value="De-COase2_pyr-phos_BS"/>
</dbReference>
<evidence type="ECO:0000256" key="1">
    <source>
        <dbReference type="ARBA" id="ARBA00001933"/>
    </source>
</evidence>
<keyword evidence="22" id="KW-1185">Reference proteome</keyword>
<dbReference type="FunFam" id="1.20.58.930:FF:000002">
    <property type="entry name" value="Biosynthetic arginine decarboxylase"/>
    <property type="match status" value="1"/>
</dbReference>
<evidence type="ECO:0000256" key="11">
    <source>
        <dbReference type="ARBA" id="ARBA00023239"/>
    </source>
</evidence>
<evidence type="ECO:0000259" key="18">
    <source>
        <dbReference type="Pfam" id="PF02784"/>
    </source>
</evidence>
<dbReference type="NCBIfam" id="NF003763">
    <property type="entry name" value="PRK05354.1"/>
    <property type="match status" value="1"/>
</dbReference>
<dbReference type="PROSITE" id="PS00879">
    <property type="entry name" value="ODR_DC_2_2"/>
    <property type="match status" value="1"/>
</dbReference>
<evidence type="ECO:0000256" key="4">
    <source>
        <dbReference type="ARBA" id="ARBA00008357"/>
    </source>
</evidence>
<evidence type="ECO:0000256" key="12">
    <source>
        <dbReference type="ARBA" id="ARBA00049309"/>
    </source>
</evidence>
<dbReference type="EMBL" id="CP113797">
    <property type="protein sequence ID" value="WAL59723.1"/>
    <property type="molecule type" value="Genomic_DNA"/>
</dbReference>
<dbReference type="InterPro" id="IPR040634">
    <property type="entry name" value="Arg_decarb_HB"/>
</dbReference>
<keyword evidence="9 13" id="KW-0745">Spermidine biosynthesis</keyword>
<dbReference type="SUPFAM" id="SSF51419">
    <property type="entry name" value="PLP-binding barrel"/>
    <property type="match status" value="1"/>
</dbReference>
<dbReference type="InterPro" id="IPR029066">
    <property type="entry name" value="PLP-binding_barrel"/>
</dbReference>
<dbReference type="GO" id="GO:0006527">
    <property type="term" value="P:L-arginine catabolic process"/>
    <property type="evidence" value="ECO:0007669"/>
    <property type="project" value="InterPro"/>
</dbReference>
<dbReference type="NCBIfam" id="TIGR01273">
    <property type="entry name" value="speA"/>
    <property type="match status" value="1"/>
</dbReference>
<dbReference type="GO" id="GO:0033388">
    <property type="term" value="P:putrescine biosynthetic process from arginine"/>
    <property type="evidence" value="ECO:0007669"/>
    <property type="project" value="UniProtKB-ARBA"/>
</dbReference>
<evidence type="ECO:0000256" key="6">
    <source>
        <dbReference type="ARBA" id="ARBA00022793"/>
    </source>
</evidence>
<evidence type="ECO:0000259" key="19">
    <source>
        <dbReference type="Pfam" id="PF17810"/>
    </source>
</evidence>
<evidence type="ECO:0000256" key="7">
    <source>
        <dbReference type="ARBA" id="ARBA00022842"/>
    </source>
</evidence>
<dbReference type="FunFam" id="3.20.20.10:FF:000001">
    <property type="entry name" value="Biosynthetic arginine decarboxylase"/>
    <property type="match status" value="1"/>
</dbReference>
<evidence type="ECO:0000256" key="3">
    <source>
        <dbReference type="ARBA" id="ARBA00002257"/>
    </source>
</evidence>
<dbReference type="InterPro" id="IPR022657">
    <property type="entry name" value="De-COase2_CS"/>
</dbReference>
<dbReference type="Proteomes" id="UP001163152">
    <property type="component" value="Chromosome"/>
</dbReference>
<proteinExistence type="inferred from homology"/>
<dbReference type="HAMAP" id="MF_01417">
    <property type="entry name" value="SpeA"/>
    <property type="match status" value="1"/>
</dbReference>
<comment type="cofactor">
    <cofactor evidence="2 13">
        <name>Mg(2+)</name>
        <dbReference type="ChEBI" id="CHEBI:18420"/>
    </cofactor>
</comment>
<feature type="coiled-coil region" evidence="16">
    <location>
        <begin position="640"/>
        <end position="671"/>
    </location>
</feature>
<evidence type="ECO:0000256" key="17">
    <source>
        <dbReference type="SAM" id="MobiDB-lite"/>
    </source>
</evidence>
<evidence type="ECO:0000256" key="10">
    <source>
        <dbReference type="ARBA" id="ARBA00023115"/>
    </source>
</evidence>
<dbReference type="PANTHER" id="PTHR43295:SF9">
    <property type="entry name" value="BIOSYNTHETIC ARGININE DECARBOXYLASE"/>
    <property type="match status" value="1"/>
</dbReference>
<dbReference type="PRINTS" id="PR01179">
    <property type="entry name" value="ODADCRBXLASE"/>
</dbReference>
<evidence type="ECO:0000256" key="13">
    <source>
        <dbReference type="HAMAP-Rule" id="MF_01417"/>
    </source>
</evidence>
<dbReference type="PIRSF" id="PIRSF001336">
    <property type="entry name" value="Arg_decrbxlase"/>
    <property type="match status" value="1"/>
</dbReference>
<feature type="domain" description="Arginine decarboxylase helical bundle" evidence="19">
    <location>
        <begin position="395"/>
        <end position="476"/>
    </location>
</feature>
<keyword evidence="8 13" id="KW-0663">Pyridoxal phosphate</keyword>
<evidence type="ECO:0000256" key="8">
    <source>
        <dbReference type="ARBA" id="ARBA00022898"/>
    </source>
</evidence>
<dbReference type="Pfam" id="PF17810">
    <property type="entry name" value="Arg_decarb_HB"/>
    <property type="match status" value="1"/>
</dbReference>
<feature type="region of interest" description="Disordered" evidence="17">
    <location>
        <begin position="1"/>
        <end position="28"/>
    </location>
</feature>
<accession>A0A9E8ZE69</accession>
<evidence type="ECO:0000256" key="16">
    <source>
        <dbReference type="SAM" id="Coils"/>
    </source>
</evidence>
<dbReference type="GO" id="GO:0008295">
    <property type="term" value="P:spermidine biosynthetic process"/>
    <property type="evidence" value="ECO:0007669"/>
    <property type="project" value="UniProtKB-UniRule"/>
</dbReference>
<dbReference type="PANTHER" id="PTHR43295">
    <property type="entry name" value="ARGININE DECARBOXYLASE"/>
    <property type="match status" value="1"/>
</dbReference>
<evidence type="ECO:0000256" key="14">
    <source>
        <dbReference type="PIRSR" id="PIRSR001336-50"/>
    </source>
</evidence>
<evidence type="ECO:0000259" key="20">
    <source>
        <dbReference type="Pfam" id="PF17944"/>
    </source>
</evidence>
<dbReference type="Gene3D" id="2.40.37.10">
    <property type="entry name" value="Lyase, Ornithine Decarboxylase, Chain A, domain 1"/>
    <property type="match status" value="1"/>
</dbReference>
<keyword evidence="6 13" id="KW-0210">Decarboxylase</keyword>
<feature type="binding site" evidence="13">
    <location>
        <begin position="310"/>
        <end position="320"/>
    </location>
    <ligand>
        <name>substrate</name>
    </ligand>
</feature>
<dbReference type="InterPro" id="IPR000183">
    <property type="entry name" value="Orn/DAP/Arg_de-COase"/>
</dbReference>
<comment type="function">
    <text evidence="3 13">Catalyzes the biosynthesis of agmatine from arginine.</text>
</comment>
<evidence type="ECO:0000313" key="21">
    <source>
        <dbReference type="EMBL" id="WAL59723.1"/>
    </source>
</evidence>
<feature type="active site" description="Proton donor" evidence="15">
    <location>
        <position position="526"/>
    </location>
</feature>
<feature type="domain" description="Arginine decarboxylase C-terminal helical" evidence="20">
    <location>
        <begin position="625"/>
        <end position="678"/>
    </location>
</feature>
<feature type="domain" description="Orn/DAP/Arg decarboxylase 2 N-terminal" evidence="18">
    <location>
        <begin position="120"/>
        <end position="369"/>
    </location>
</feature>
<name>A0A9E8ZE69_9CYAN</name>
<dbReference type="PRINTS" id="PR01180">
    <property type="entry name" value="ARGDCRBXLASE"/>
</dbReference>
<comment type="cofactor">
    <cofactor evidence="1 13 14">
        <name>pyridoxal 5'-phosphate</name>
        <dbReference type="ChEBI" id="CHEBI:597326"/>
    </cofactor>
</comment>
<evidence type="ECO:0000256" key="9">
    <source>
        <dbReference type="ARBA" id="ARBA00023066"/>
    </source>
</evidence>
<dbReference type="KEGG" id="tsin:OXH18_21510"/>
<protein>
    <recommendedName>
        <fullName evidence="13">Biosynthetic arginine decarboxylase</fullName>
        <shortName evidence="13">ADC</shortName>
        <ecNumber evidence="13">4.1.1.19</ecNumber>
    </recommendedName>
</protein>
<gene>
    <name evidence="13 21" type="primary">speA</name>
    <name evidence="21" type="ORF">OXH18_21510</name>
</gene>